<keyword evidence="2" id="KW-1185">Reference proteome</keyword>
<gene>
    <name evidence="1" type="ORF">BTMF_LOCUS590</name>
</gene>
<sequence length="80" mass="9104">MVASYVSMRNCSLRERRGSSVSLTIDPAQFQSSTLQISPIHEDIAEESELRKSRRLTRYQLRHLDISASLSKIYGEFAVS</sequence>
<protein>
    <submittedName>
        <fullName evidence="1 3">Uncharacterized protein</fullName>
    </submittedName>
</protein>
<dbReference type="WBParaSite" id="BTMF_0000124301-mRNA-1">
    <property type="protein sequence ID" value="BTMF_0000124301-mRNA-1"/>
    <property type="gene ID" value="BTMF_0000124301"/>
</dbReference>
<accession>A0A0R3Q4K8</accession>
<name>A0A0R3Q4K8_9BILA</name>
<dbReference type="STRING" id="42155.A0A0R3Q4K8"/>
<dbReference type="Proteomes" id="UP000280834">
    <property type="component" value="Unassembled WGS sequence"/>
</dbReference>
<reference evidence="1 2" key="2">
    <citation type="submission" date="2018-11" db="EMBL/GenBank/DDBJ databases">
        <authorList>
            <consortium name="Pathogen Informatics"/>
        </authorList>
    </citation>
    <scope>NUCLEOTIDE SEQUENCE [LARGE SCALE GENOMIC DNA]</scope>
</reference>
<evidence type="ECO:0000313" key="2">
    <source>
        <dbReference type="Proteomes" id="UP000280834"/>
    </source>
</evidence>
<organism evidence="3">
    <name type="scientific">Brugia timori</name>
    <dbReference type="NCBI Taxonomy" id="42155"/>
    <lineage>
        <taxon>Eukaryota</taxon>
        <taxon>Metazoa</taxon>
        <taxon>Ecdysozoa</taxon>
        <taxon>Nematoda</taxon>
        <taxon>Chromadorea</taxon>
        <taxon>Rhabditida</taxon>
        <taxon>Spirurina</taxon>
        <taxon>Spiruromorpha</taxon>
        <taxon>Filarioidea</taxon>
        <taxon>Onchocercidae</taxon>
        <taxon>Brugia</taxon>
    </lineage>
</organism>
<evidence type="ECO:0000313" key="1">
    <source>
        <dbReference type="EMBL" id="VDO08094.1"/>
    </source>
</evidence>
<dbReference type="AlphaFoldDB" id="A0A0R3Q4K8"/>
<dbReference type="EMBL" id="UZAG01000341">
    <property type="protein sequence ID" value="VDO08094.1"/>
    <property type="molecule type" value="Genomic_DNA"/>
</dbReference>
<reference evidence="3" key="1">
    <citation type="submission" date="2017-02" db="UniProtKB">
        <authorList>
            <consortium name="WormBaseParasite"/>
        </authorList>
    </citation>
    <scope>IDENTIFICATION</scope>
</reference>
<proteinExistence type="predicted"/>
<evidence type="ECO:0000313" key="3">
    <source>
        <dbReference type="WBParaSite" id="BTMF_0000124301-mRNA-1"/>
    </source>
</evidence>